<dbReference type="PROSITE" id="PS00411">
    <property type="entry name" value="KINESIN_MOTOR_1"/>
    <property type="match status" value="1"/>
</dbReference>
<dbReference type="GO" id="GO:0005874">
    <property type="term" value="C:microtubule"/>
    <property type="evidence" value="ECO:0007669"/>
    <property type="project" value="UniProtKB-KW"/>
</dbReference>
<dbReference type="PANTHER" id="PTHR47971:SF8">
    <property type="entry name" value="KINESIN-LIKE PROTEIN"/>
    <property type="match status" value="1"/>
</dbReference>
<feature type="binding site" evidence="9">
    <location>
        <begin position="97"/>
        <end position="104"/>
    </location>
    <ligand>
        <name>ATP</name>
        <dbReference type="ChEBI" id="CHEBI:30616"/>
    </ligand>
</feature>
<dbReference type="GO" id="GO:0007019">
    <property type="term" value="P:microtubule depolymerization"/>
    <property type="evidence" value="ECO:0007669"/>
    <property type="project" value="TreeGrafter"/>
</dbReference>
<dbReference type="GO" id="GO:0005524">
    <property type="term" value="F:ATP binding"/>
    <property type="evidence" value="ECO:0007669"/>
    <property type="project" value="UniProtKB-UniRule"/>
</dbReference>
<reference evidence="13" key="1">
    <citation type="submission" date="2021-01" db="EMBL/GenBank/DDBJ databases">
        <authorList>
            <consortium name="Genoscope - CEA"/>
            <person name="William W."/>
        </authorList>
    </citation>
    <scope>NUCLEOTIDE SEQUENCE</scope>
</reference>
<comment type="similarity">
    <text evidence="8">Belongs to the TRAFAC class myosin-kinesin ATPase superfamily. Kinesin family. KIN-13 subfamily.</text>
</comment>
<dbReference type="InterPro" id="IPR019821">
    <property type="entry name" value="Kinesin_motor_CS"/>
</dbReference>
<feature type="compositionally biased region" description="Low complexity" evidence="11">
    <location>
        <begin position="432"/>
        <end position="452"/>
    </location>
</feature>
<keyword evidence="4 9" id="KW-0547">Nucleotide-binding</keyword>
<feature type="domain" description="Kinesin motor" evidence="12">
    <location>
        <begin position="7"/>
        <end position="330"/>
    </location>
</feature>
<evidence type="ECO:0000256" key="10">
    <source>
        <dbReference type="RuleBase" id="RU000394"/>
    </source>
</evidence>
<dbReference type="Proteomes" id="UP000688137">
    <property type="component" value="Unassembled WGS sequence"/>
</dbReference>
<dbReference type="InterPro" id="IPR027640">
    <property type="entry name" value="Kinesin-like_fam"/>
</dbReference>
<protein>
    <recommendedName>
        <fullName evidence="10">Kinesin-like protein</fullName>
    </recommendedName>
</protein>
<dbReference type="OMA" id="IRQDSMV"/>
<comment type="subcellular location">
    <subcellularLocation>
        <location evidence="1">Cytoplasm</location>
        <location evidence="1">Cytoskeleton</location>
    </subcellularLocation>
</comment>
<sequence length="738" mass="85277">MSDLADKIVVVIRKRPLGKKELAKKDEDIVDVHSDQSVIVKEVKQKVDLTKYVEEHMFNFDLAFDQNASNQQVYLNAVRPIIEAAFNKARVTCFAYGQTGSGKTHTMLGDVEKQIPGMYILAANDIFQLLQQPEFQHLIVGVSFFEIYCGKLFDLLNQRGQIQIREDAKGNVNLINLMEKKVNSVQSLMQIITQGQTVRVTAQNGANNESSRSHAILQINLRAGKNVFGKLSFIDLAGSERGADVQDSNKQTRIDGAEINKSLLALKECIRALDLNKNHTPFRGSKLTLVLKDSLTGNCKTVMIGNISPSSSSSEHTLNTLRYADRVKELKKPQDKQYQGDYIQRELMLARQNTNIVRKAYKNPDDEDDEDISCNSMSNSFFPQQQQLQQQQQQQFMFQQQQQQQQQQYMIQQQQQQQQQYQSTNQYLFQQQPQQQQQFIHQQPQQPQQQQQNAPKLSQIPKNSSQQSSNNNILNRFNLGSFPTINGGSSSNIMANNSKQYTQQSFLQQQSSCNSIMTEVPQQQPQLFQQQQYQQNKSLLFPQQQQQFNQNNNNLFQENTYDQGFQQQQSNQLSLDIRQDSMVEEELCINNPNYFSVTGRYSQESQSSRQSSTRPLQEINNYEGSKYFNNRSFTNNDYQYQQHILNEHKQAIDKIVEITKDEMINLQQVQSPQDMSQYVSKVMFQLQNKMDLIGNLYQKMKQYQKDFETRGIPFQPNSHTFSLFQQDDNLLNIDDNVV</sequence>
<evidence type="ECO:0000256" key="7">
    <source>
        <dbReference type="ARBA" id="ARBA00023212"/>
    </source>
</evidence>
<feature type="compositionally biased region" description="Polar residues" evidence="11">
    <location>
        <begin position="453"/>
        <end position="462"/>
    </location>
</feature>
<dbReference type="AlphaFoldDB" id="A0A8S1N6A0"/>
<gene>
    <name evidence="13" type="ORF">PPRIM_AZ9-3.1.T0730167</name>
</gene>
<dbReference type="PROSITE" id="PS50067">
    <property type="entry name" value="KINESIN_MOTOR_2"/>
    <property type="match status" value="1"/>
</dbReference>
<organism evidence="13 14">
    <name type="scientific">Paramecium primaurelia</name>
    <dbReference type="NCBI Taxonomy" id="5886"/>
    <lineage>
        <taxon>Eukaryota</taxon>
        <taxon>Sar</taxon>
        <taxon>Alveolata</taxon>
        <taxon>Ciliophora</taxon>
        <taxon>Intramacronucleata</taxon>
        <taxon>Oligohymenophorea</taxon>
        <taxon>Peniculida</taxon>
        <taxon>Parameciidae</taxon>
        <taxon>Paramecium</taxon>
    </lineage>
</organism>
<dbReference type="PANTHER" id="PTHR47971">
    <property type="entry name" value="KINESIN-RELATED PROTEIN 6"/>
    <property type="match status" value="1"/>
</dbReference>
<evidence type="ECO:0000313" key="13">
    <source>
        <dbReference type="EMBL" id="CAD8085123.1"/>
    </source>
</evidence>
<keyword evidence="14" id="KW-1185">Reference proteome</keyword>
<name>A0A8S1N6A0_PARPR</name>
<evidence type="ECO:0000256" key="5">
    <source>
        <dbReference type="ARBA" id="ARBA00022840"/>
    </source>
</evidence>
<dbReference type="GO" id="GO:0003777">
    <property type="term" value="F:microtubule motor activity"/>
    <property type="evidence" value="ECO:0007669"/>
    <property type="project" value="InterPro"/>
</dbReference>
<keyword evidence="7" id="KW-0206">Cytoskeleton</keyword>
<comment type="caution">
    <text evidence="13">The sequence shown here is derived from an EMBL/GenBank/DDBJ whole genome shotgun (WGS) entry which is preliminary data.</text>
</comment>
<evidence type="ECO:0000259" key="12">
    <source>
        <dbReference type="PROSITE" id="PS50067"/>
    </source>
</evidence>
<dbReference type="InterPro" id="IPR001752">
    <property type="entry name" value="Kinesin_motor_dom"/>
</dbReference>
<evidence type="ECO:0000256" key="1">
    <source>
        <dbReference type="ARBA" id="ARBA00004245"/>
    </source>
</evidence>
<evidence type="ECO:0000256" key="8">
    <source>
        <dbReference type="ARBA" id="ARBA00061030"/>
    </source>
</evidence>
<keyword evidence="3 10" id="KW-0493">Microtubule</keyword>
<evidence type="ECO:0000313" key="14">
    <source>
        <dbReference type="Proteomes" id="UP000688137"/>
    </source>
</evidence>
<dbReference type="FunFam" id="3.40.850.10:FF:000012">
    <property type="entry name" value="Kinesin-like protein"/>
    <property type="match status" value="1"/>
</dbReference>
<dbReference type="EMBL" id="CAJJDM010000076">
    <property type="protein sequence ID" value="CAD8085123.1"/>
    <property type="molecule type" value="Genomic_DNA"/>
</dbReference>
<keyword evidence="2" id="KW-0963">Cytoplasm</keyword>
<evidence type="ECO:0000256" key="11">
    <source>
        <dbReference type="SAM" id="MobiDB-lite"/>
    </source>
</evidence>
<evidence type="ECO:0000256" key="9">
    <source>
        <dbReference type="PROSITE-ProRule" id="PRU00283"/>
    </source>
</evidence>
<dbReference type="GO" id="GO:0007018">
    <property type="term" value="P:microtubule-based movement"/>
    <property type="evidence" value="ECO:0007669"/>
    <property type="project" value="InterPro"/>
</dbReference>
<evidence type="ECO:0000256" key="4">
    <source>
        <dbReference type="ARBA" id="ARBA00022741"/>
    </source>
</evidence>
<dbReference type="SMART" id="SM00129">
    <property type="entry name" value="KISc"/>
    <property type="match status" value="1"/>
</dbReference>
<evidence type="ECO:0000256" key="2">
    <source>
        <dbReference type="ARBA" id="ARBA00022490"/>
    </source>
</evidence>
<proteinExistence type="inferred from homology"/>
<feature type="compositionally biased region" description="Low complexity" evidence="11">
    <location>
        <begin position="463"/>
        <end position="472"/>
    </location>
</feature>
<dbReference type="Pfam" id="PF00225">
    <property type="entry name" value="Kinesin"/>
    <property type="match status" value="1"/>
</dbReference>
<evidence type="ECO:0000256" key="3">
    <source>
        <dbReference type="ARBA" id="ARBA00022701"/>
    </source>
</evidence>
<dbReference type="CDD" id="cd01367">
    <property type="entry name" value="KISc_KIF2_like"/>
    <property type="match status" value="1"/>
</dbReference>
<keyword evidence="6 9" id="KW-0505">Motor protein</keyword>
<keyword evidence="5 9" id="KW-0067">ATP-binding</keyword>
<feature type="region of interest" description="Disordered" evidence="11">
    <location>
        <begin position="432"/>
        <end position="475"/>
    </location>
</feature>
<dbReference type="GO" id="GO:0008017">
    <property type="term" value="F:microtubule binding"/>
    <property type="evidence" value="ECO:0007669"/>
    <property type="project" value="InterPro"/>
</dbReference>
<evidence type="ECO:0000256" key="6">
    <source>
        <dbReference type="ARBA" id="ARBA00023175"/>
    </source>
</evidence>
<accession>A0A8S1N6A0</accession>